<dbReference type="AlphaFoldDB" id="G0TUW3"/>
<dbReference type="VEuPathDB" id="TriTrypDB:TvY486_0404170"/>
<name>G0TUW3_TRYVY</name>
<sequence length="173" mass="19601">MLLVVMLHSSHQHGVGRLFGERYAVTFASHLGEEDGNVCTLCKLCSSVSDLLWSIPTIMTRPLASASATTRIARWLRVPASMDTWRVVWGSEGKKEKRVCVSTWMVAPHGIRQTCAFRISQCLSAHVVSSHLNEGRMFVYWEWVGIGYFASDFARLSTGIHVRVGWRWNMCQR</sequence>
<accession>G0TUW3</accession>
<reference evidence="1" key="1">
    <citation type="journal article" date="2012" name="Proc. Natl. Acad. Sci. U.S.A.">
        <title>Antigenic diversity is generated by distinct evolutionary mechanisms in African trypanosome species.</title>
        <authorList>
            <person name="Jackson A.P."/>
            <person name="Berry A."/>
            <person name="Aslett M."/>
            <person name="Allison H.C."/>
            <person name="Burton P."/>
            <person name="Vavrova-Anderson J."/>
            <person name="Brown R."/>
            <person name="Browne H."/>
            <person name="Corton N."/>
            <person name="Hauser H."/>
            <person name="Gamble J."/>
            <person name="Gilderthorp R."/>
            <person name="Marcello L."/>
            <person name="McQuillan J."/>
            <person name="Otto T.D."/>
            <person name="Quail M.A."/>
            <person name="Sanders M.J."/>
            <person name="van Tonder A."/>
            <person name="Ginger M.L."/>
            <person name="Field M.C."/>
            <person name="Barry J.D."/>
            <person name="Hertz-Fowler C."/>
            <person name="Berriman M."/>
        </authorList>
    </citation>
    <scope>NUCLEOTIDE SEQUENCE</scope>
    <source>
        <strain evidence="1">Y486</strain>
    </source>
</reference>
<evidence type="ECO:0000313" key="1">
    <source>
        <dbReference type="EMBL" id="CCC47750.1"/>
    </source>
</evidence>
<proteinExistence type="predicted"/>
<organism evidence="1">
    <name type="scientific">Trypanosoma vivax (strain Y486)</name>
    <dbReference type="NCBI Taxonomy" id="1055687"/>
    <lineage>
        <taxon>Eukaryota</taxon>
        <taxon>Discoba</taxon>
        <taxon>Euglenozoa</taxon>
        <taxon>Kinetoplastea</taxon>
        <taxon>Metakinetoplastina</taxon>
        <taxon>Trypanosomatida</taxon>
        <taxon>Trypanosomatidae</taxon>
        <taxon>Trypanosoma</taxon>
        <taxon>Duttonella</taxon>
    </lineage>
</organism>
<dbReference type="EMBL" id="HE573020">
    <property type="protein sequence ID" value="CCC47750.1"/>
    <property type="molecule type" value="Genomic_DNA"/>
</dbReference>
<gene>
    <name evidence="1" type="ORF">TVY486_0404170</name>
</gene>
<protein>
    <submittedName>
        <fullName evidence="1">Uncharacterized protein</fullName>
    </submittedName>
</protein>